<evidence type="ECO:0000313" key="5">
    <source>
        <dbReference type="EMBL" id="KKL85663.1"/>
    </source>
</evidence>
<dbReference type="PRINTS" id="PR00421">
    <property type="entry name" value="THIOREDOXIN"/>
</dbReference>
<protein>
    <recommendedName>
        <fullName evidence="4">Thioredoxin domain-containing protein</fullName>
    </recommendedName>
</protein>
<keyword evidence="2" id="KW-0249">Electron transport</keyword>
<dbReference type="Pfam" id="PF00085">
    <property type="entry name" value="Thioredoxin"/>
    <property type="match status" value="1"/>
</dbReference>
<name>A0A0F9FH98_9ZZZZ</name>
<dbReference type="AlphaFoldDB" id="A0A0F9FH98"/>
<dbReference type="InterPro" id="IPR013766">
    <property type="entry name" value="Thioredoxin_domain"/>
</dbReference>
<reference evidence="5" key="1">
    <citation type="journal article" date="2015" name="Nature">
        <title>Complex archaea that bridge the gap between prokaryotes and eukaryotes.</title>
        <authorList>
            <person name="Spang A."/>
            <person name="Saw J.H."/>
            <person name="Jorgensen S.L."/>
            <person name="Zaremba-Niedzwiedzka K."/>
            <person name="Martijn J."/>
            <person name="Lind A.E."/>
            <person name="van Eijk R."/>
            <person name="Schleper C."/>
            <person name="Guy L."/>
            <person name="Ettema T.J."/>
        </authorList>
    </citation>
    <scope>NUCLEOTIDE SEQUENCE</scope>
</reference>
<evidence type="ECO:0000259" key="4">
    <source>
        <dbReference type="PROSITE" id="PS51352"/>
    </source>
</evidence>
<feature type="domain" description="Thioredoxin" evidence="4">
    <location>
        <begin position="7"/>
        <end position="124"/>
    </location>
</feature>
<dbReference type="Gene3D" id="3.40.30.10">
    <property type="entry name" value="Glutaredoxin"/>
    <property type="match status" value="1"/>
</dbReference>
<keyword evidence="3" id="KW-1015">Disulfide bond</keyword>
<dbReference type="EMBL" id="LAZR01021343">
    <property type="protein sequence ID" value="KKL85663.1"/>
    <property type="molecule type" value="Genomic_DNA"/>
</dbReference>
<sequence length="124" mass="13866">MLIDGFSLNIEKLKEFGLKISEEMKVGKTILDVYTAWCGPCKFISPILEKFKEEGIIHLLKTDLDQNRPLGEHFGITAIPTLLFFNKGVLLNHPIEVQGQSLVKNGIMVGAAGEQVLREIIDKM</sequence>
<evidence type="ECO:0000256" key="1">
    <source>
        <dbReference type="ARBA" id="ARBA00022448"/>
    </source>
</evidence>
<evidence type="ECO:0000256" key="3">
    <source>
        <dbReference type="ARBA" id="ARBA00023157"/>
    </source>
</evidence>
<organism evidence="5">
    <name type="scientific">marine sediment metagenome</name>
    <dbReference type="NCBI Taxonomy" id="412755"/>
    <lineage>
        <taxon>unclassified sequences</taxon>
        <taxon>metagenomes</taxon>
        <taxon>ecological metagenomes</taxon>
    </lineage>
</organism>
<keyword evidence="1" id="KW-0813">Transport</keyword>
<proteinExistence type="predicted"/>
<dbReference type="PANTHER" id="PTHR45663:SF11">
    <property type="entry name" value="GEO12009P1"/>
    <property type="match status" value="1"/>
</dbReference>
<dbReference type="InterPro" id="IPR036249">
    <property type="entry name" value="Thioredoxin-like_sf"/>
</dbReference>
<dbReference type="InterPro" id="IPR017937">
    <property type="entry name" value="Thioredoxin_CS"/>
</dbReference>
<comment type="caution">
    <text evidence="5">The sequence shown here is derived from an EMBL/GenBank/DDBJ whole genome shotgun (WGS) entry which is preliminary data.</text>
</comment>
<evidence type="ECO:0000256" key="2">
    <source>
        <dbReference type="ARBA" id="ARBA00022982"/>
    </source>
</evidence>
<dbReference type="SUPFAM" id="SSF52833">
    <property type="entry name" value="Thioredoxin-like"/>
    <property type="match status" value="1"/>
</dbReference>
<accession>A0A0F9FH98</accession>
<dbReference type="GO" id="GO:0015035">
    <property type="term" value="F:protein-disulfide reductase activity"/>
    <property type="evidence" value="ECO:0007669"/>
    <property type="project" value="TreeGrafter"/>
</dbReference>
<gene>
    <name evidence="5" type="ORF">LCGC14_1952470</name>
</gene>
<dbReference type="GO" id="GO:0005737">
    <property type="term" value="C:cytoplasm"/>
    <property type="evidence" value="ECO:0007669"/>
    <property type="project" value="TreeGrafter"/>
</dbReference>
<dbReference type="PANTHER" id="PTHR45663">
    <property type="entry name" value="GEO12009P1"/>
    <property type="match status" value="1"/>
</dbReference>
<dbReference type="PROSITE" id="PS51352">
    <property type="entry name" value="THIOREDOXIN_2"/>
    <property type="match status" value="1"/>
</dbReference>
<dbReference type="CDD" id="cd02947">
    <property type="entry name" value="TRX_family"/>
    <property type="match status" value="1"/>
</dbReference>
<dbReference type="PROSITE" id="PS00194">
    <property type="entry name" value="THIOREDOXIN_1"/>
    <property type="match status" value="1"/>
</dbReference>